<dbReference type="InterPro" id="IPR029058">
    <property type="entry name" value="AB_hydrolase_fold"/>
</dbReference>
<evidence type="ECO:0000313" key="4">
    <source>
        <dbReference type="Proteomes" id="UP000199181"/>
    </source>
</evidence>
<evidence type="ECO:0000259" key="2">
    <source>
        <dbReference type="Pfam" id="PF00975"/>
    </source>
</evidence>
<sequence length="267" mass="29026">MSGLSLSKGGAGAWLVNLHPRPYAGMRLYCFPYSGAGASAYMGWSRRMASFVDLHAISLPGREHRASEPPLIDQGLLVEQLAEAISAQNDARPFAFFGHSMGALLAFETARRLRKLQRPGPCLLAVSSVAAPQLEFMAQQTSQMLAKDPARLLRHFCAVQPEVLADPDVASAAIPPLLADILLLLRHRYVPEAPLDVALSICGSDRDPLVPLDRLSAWSAQTTREPTLHLYPGGHFYWNECLPELIEELNADLAEAYQAFPSAAVGS</sequence>
<protein>
    <submittedName>
        <fullName evidence="3">Surfactin synthase thioesterase subunit</fullName>
    </submittedName>
</protein>
<dbReference type="Proteomes" id="UP000199181">
    <property type="component" value="Unassembled WGS sequence"/>
</dbReference>
<name>A0A1I0CJ78_9BACT</name>
<dbReference type="InterPro" id="IPR012223">
    <property type="entry name" value="TEII"/>
</dbReference>
<feature type="domain" description="Thioesterase" evidence="2">
    <location>
        <begin position="27"/>
        <end position="252"/>
    </location>
</feature>
<dbReference type="RefSeq" id="WP_245767157.1">
    <property type="nucleotide sequence ID" value="NZ_FOIJ01000002.1"/>
</dbReference>
<accession>A0A1I0CJ78</accession>
<reference evidence="4" key="1">
    <citation type="submission" date="2016-10" db="EMBL/GenBank/DDBJ databases">
        <authorList>
            <person name="Varghese N."/>
            <person name="Submissions S."/>
        </authorList>
    </citation>
    <scope>NUCLEOTIDE SEQUENCE [LARGE SCALE GENOMIC DNA]</scope>
    <source>
        <strain evidence="4">DSM 16858</strain>
    </source>
</reference>
<dbReference type="Pfam" id="PF00975">
    <property type="entry name" value="Thioesterase"/>
    <property type="match status" value="1"/>
</dbReference>
<proteinExistence type="inferred from homology"/>
<dbReference type="PANTHER" id="PTHR11487">
    <property type="entry name" value="THIOESTERASE"/>
    <property type="match status" value="1"/>
</dbReference>
<dbReference type="Gene3D" id="3.40.50.1820">
    <property type="entry name" value="alpha/beta hydrolase"/>
    <property type="match status" value="1"/>
</dbReference>
<dbReference type="SUPFAM" id="SSF53474">
    <property type="entry name" value="alpha/beta-Hydrolases"/>
    <property type="match status" value="1"/>
</dbReference>
<evidence type="ECO:0000313" key="3">
    <source>
        <dbReference type="EMBL" id="SET19027.1"/>
    </source>
</evidence>
<dbReference type="InterPro" id="IPR001031">
    <property type="entry name" value="Thioesterase"/>
</dbReference>
<dbReference type="GO" id="GO:0008610">
    <property type="term" value="P:lipid biosynthetic process"/>
    <property type="evidence" value="ECO:0007669"/>
    <property type="project" value="TreeGrafter"/>
</dbReference>
<gene>
    <name evidence="3" type="ORF">SAMN05443639_102121</name>
</gene>
<evidence type="ECO:0000256" key="1">
    <source>
        <dbReference type="ARBA" id="ARBA00007169"/>
    </source>
</evidence>
<dbReference type="EMBL" id="FOIJ01000002">
    <property type="protein sequence ID" value="SET19027.1"/>
    <property type="molecule type" value="Genomic_DNA"/>
</dbReference>
<keyword evidence="4" id="KW-1185">Reference proteome</keyword>
<comment type="similarity">
    <text evidence="1">Belongs to the thioesterase family.</text>
</comment>
<dbReference type="PANTHER" id="PTHR11487:SF0">
    <property type="entry name" value="S-ACYL FATTY ACID SYNTHASE THIOESTERASE, MEDIUM CHAIN"/>
    <property type="match status" value="1"/>
</dbReference>
<organism evidence="3 4">
    <name type="scientific">Stigmatella erecta</name>
    <dbReference type="NCBI Taxonomy" id="83460"/>
    <lineage>
        <taxon>Bacteria</taxon>
        <taxon>Pseudomonadati</taxon>
        <taxon>Myxococcota</taxon>
        <taxon>Myxococcia</taxon>
        <taxon>Myxococcales</taxon>
        <taxon>Cystobacterineae</taxon>
        <taxon>Archangiaceae</taxon>
        <taxon>Stigmatella</taxon>
    </lineage>
</organism>
<dbReference type="AlphaFoldDB" id="A0A1I0CJ78"/>